<dbReference type="Pfam" id="PF07568">
    <property type="entry name" value="HisKA_2"/>
    <property type="match status" value="1"/>
</dbReference>
<dbReference type="PROSITE" id="PS50113">
    <property type="entry name" value="PAC"/>
    <property type="match status" value="1"/>
</dbReference>
<dbReference type="SUPFAM" id="SSF55785">
    <property type="entry name" value="PYP-like sensor domain (PAS domain)"/>
    <property type="match status" value="3"/>
</dbReference>
<feature type="domain" description="Histidine kinase" evidence="3">
    <location>
        <begin position="397"/>
        <end position="611"/>
    </location>
</feature>
<dbReference type="InterPro" id="IPR000700">
    <property type="entry name" value="PAS-assoc_C"/>
</dbReference>
<dbReference type="Pfam" id="PF08447">
    <property type="entry name" value="PAS_3"/>
    <property type="match status" value="2"/>
</dbReference>
<dbReference type="SMART" id="SM00086">
    <property type="entry name" value="PAC"/>
    <property type="match status" value="3"/>
</dbReference>
<dbReference type="CDD" id="cd00130">
    <property type="entry name" value="PAS"/>
    <property type="match status" value="2"/>
</dbReference>
<keyword evidence="7" id="KW-1185">Reference proteome</keyword>
<feature type="domain" description="PAS" evidence="4">
    <location>
        <begin position="134"/>
        <end position="204"/>
    </location>
</feature>
<dbReference type="EMBL" id="JAFIDN010000001">
    <property type="protein sequence ID" value="MBP3191374.1"/>
    <property type="molecule type" value="Genomic_DNA"/>
</dbReference>
<dbReference type="InterPro" id="IPR013655">
    <property type="entry name" value="PAS_fold_3"/>
</dbReference>
<reference evidence="6" key="1">
    <citation type="submission" date="2021-02" db="EMBL/GenBank/DDBJ databases">
        <title>Natronogracilivirga saccharolytica gen. nov. sp. nov. a new anaerobic, haloalkiliphilic carbohydrate-fermenting bacterium from soda lake and proposing of Cyclonatronumiaceae fam. nov. in the phylum Balneolaeota.</title>
        <authorList>
            <person name="Zhilina T.N."/>
            <person name="Sorokin D.Y."/>
            <person name="Zavarzina D.G."/>
            <person name="Toshchakov S.V."/>
            <person name="Kublanov I.V."/>
        </authorList>
    </citation>
    <scope>NUCLEOTIDE SEQUENCE</scope>
    <source>
        <strain evidence="6">Z-1702</strain>
    </source>
</reference>
<dbReference type="RefSeq" id="WP_210509813.1">
    <property type="nucleotide sequence ID" value="NZ_JAFIDN010000001.1"/>
</dbReference>
<evidence type="ECO:0000256" key="2">
    <source>
        <dbReference type="ARBA" id="ARBA00012438"/>
    </source>
</evidence>
<dbReference type="InterPro" id="IPR003594">
    <property type="entry name" value="HATPase_dom"/>
</dbReference>
<dbReference type="PANTHER" id="PTHR43065">
    <property type="entry name" value="SENSOR HISTIDINE KINASE"/>
    <property type="match status" value="1"/>
</dbReference>
<dbReference type="SMART" id="SM00091">
    <property type="entry name" value="PAS"/>
    <property type="match status" value="3"/>
</dbReference>
<comment type="catalytic activity">
    <reaction evidence="1">
        <text>ATP + protein L-histidine = ADP + protein N-phospho-L-histidine.</text>
        <dbReference type="EC" id="2.7.13.3"/>
    </reaction>
</comment>
<evidence type="ECO:0000313" key="6">
    <source>
        <dbReference type="EMBL" id="MBP3191374.1"/>
    </source>
</evidence>
<evidence type="ECO:0000256" key="1">
    <source>
        <dbReference type="ARBA" id="ARBA00000085"/>
    </source>
</evidence>
<dbReference type="InterPro" id="IPR035965">
    <property type="entry name" value="PAS-like_dom_sf"/>
</dbReference>
<dbReference type="InterPro" id="IPR011495">
    <property type="entry name" value="Sig_transdc_His_kin_sub2_dim/P"/>
</dbReference>
<sequence>MCTNRPIKEDLERILNKAEIGCWVLDLSTNQVNLSHVIKNLQGLPPGYNPDLESSLTLFYDELHRNLLREAIETAVKEGTDFDLELKIRTAGPSRRWVRVTGEPVFEDGSCSRIIGSTQIIDKQKRVEHNLARSEKRFKSLVQNGTDLIAVLDEQLHFSYVSPSVKKILNLTSDSLLHQNAFERLHQDDRDAVKDSVNSIAPFSRLTLEPYRYKDGDGNWRWIQSTVTNLCRDPDVSGFVINSRDVTGEKNEKERLKLLESVITHTTEAVVIVEASPSTHPDRKILYVNDAYCEITGYKRDEVIGNTANLLHGPETDTEELQKLLNAMKAWRPAKVELINYRKNGEPFWMHVSVVPVTNEHGEYTHWISIERDVTERKKYQQELLASLKEKETLLAEVHHRVMNNLAVISGMLHLQATEQDNDELSLKLLDSVARIKTIATIHEQVYRNETLSAVNLAKSIRKLSSDLVAVLNPDSDIRFQYDCDDIHVNINQAVPFSLVVNEIITNAIKHAFEGRERGSIHCVLKRDGNMAELKIKDDGVGLSTGFEQSSGVSFQESVVEMDQERDTRQATGCGLGLQIVSALSKQLRGSFRLRSNGSGAAFCFEFPLER</sequence>
<dbReference type="PRINTS" id="PR00344">
    <property type="entry name" value="BCTRLSENSOR"/>
</dbReference>
<gene>
    <name evidence="6" type="ORF">NATSA_01735</name>
</gene>
<feature type="domain" description="PAS" evidence="4">
    <location>
        <begin position="255"/>
        <end position="312"/>
    </location>
</feature>
<evidence type="ECO:0000259" key="3">
    <source>
        <dbReference type="PROSITE" id="PS50109"/>
    </source>
</evidence>
<dbReference type="GO" id="GO:0004673">
    <property type="term" value="F:protein histidine kinase activity"/>
    <property type="evidence" value="ECO:0007669"/>
    <property type="project" value="UniProtKB-EC"/>
</dbReference>
<dbReference type="Gene3D" id="3.30.450.20">
    <property type="entry name" value="PAS domain"/>
    <property type="match status" value="3"/>
</dbReference>
<evidence type="ECO:0000259" key="4">
    <source>
        <dbReference type="PROSITE" id="PS50112"/>
    </source>
</evidence>
<dbReference type="PROSITE" id="PS50109">
    <property type="entry name" value="HIS_KIN"/>
    <property type="match status" value="1"/>
</dbReference>
<dbReference type="NCBIfam" id="TIGR00229">
    <property type="entry name" value="sensory_box"/>
    <property type="match status" value="2"/>
</dbReference>
<dbReference type="SUPFAM" id="SSF55874">
    <property type="entry name" value="ATPase domain of HSP90 chaperone/DNA topoisomerase II/histidine kinase"/>
    <property type="match status" value="1"/>
</dbReference>
<dbReference type="PROSITE" id="PS50112">
    <property type="entry name" value="PAS"/>
    <property type="match status" value="2"/>
</dbReference>
<dbReference type="InterPro" id="IPR036890">
    <property type="entry name" value="HATPase_C_sf"/>
</dbReference>
<dbReference type="InterPro" id="IPR005467">
    <property type="entry name" value="His_kinase_dom"/>
</dbReference>
<dbReference type="InterPro" id="IPR000014">
    <property type="entry name" value="PAS"/>
</dbReference>
<evidence type="ECO:0000313" key="7">
    <source>
        <dbReference type="Proteomes" id="UP000673975"/>
    </source>
</evidence>
<evidence type="ECO:0000259" key="5">
    <source>
        <dbReference type="PROSITE" id="PS50113"/>
    </source>
</evidence>
<name>A0A8J7RKK9_9BACT</name>
<accession>A0A8J7RKK9</accession>
<dbReference type="EC" id="2.7.13.3" evidence="2"/>
<dbReference type="Proteomes" id="UP000673975">
    <property type="component" value="Unassembled WGS sequence"/>
</dbReference>
<organism evidence="6 7">
    <name type="scientific">Natronogracilivirga saccharolytica</name>
    <dbReference type="NCBI Taxonomy" id="2812953"/>
    <lineage>
        <taxon>Bacteria</taxon>
        <taxon>Pseudomonadati</taxon>
        <taxon>Balneolota</taxon>
        <taxon>Balneolia</taxon>
        <taxon>Balneolales</taxon>
        <taxon>Cyclonatronaceae</taxon>
        <taxon>Natronogracilivirga</taxon>
    </lineage>
</organism>
<protein>
    <recommendedName>
        <fullName evidence="2">histidine kinase</fullName>
        <ecNumber evidence="2">2.7.13.3</ecNumber>
    </recommendedName>
</protein>
<feature type="domain" description="PAC" evidence="5">
    <location>
        <begin position="332"/>
        <end position="386"/>
    </location>
</feature>
<dbReference type="InterPro" id="IPR001610">
    <property type="entry name" value="PAC"/>
</dbReference>
<dbReference type="AlphaFoldDB" id="A0A8J7RKK9"/>
<proteinExistence type="predicted"/>
<dbReference type="SMART" id="SM00387">
    <property type="entry name" value="HATPase_c"/>
    <property type="match status" value="1"/>
</dbReference>
<dbReference type="Pfam" id="PF02518">
    <property type="entry name" value="HATPase_c"/>
    <property type="match status" value="1"/>
</dbReference>
<dbReference type="PANTHER" id="PTHR43065:SF23">
    <property type="entry name" value="SENSOR HISTIDINE KINASE PDTAS"/>
    <property type="match status" value="1"/>
</dbReference>
<dbReference type="Gene3D" id="3.30.565.10">
    <property type="entry name" value="Histidine kinase-like ATPase, C-terminal domain"/>
    <property type="match status" value="1"/>
</dbReference>
<comment type="caution">
    <text evidence="6">The sequence shown here is derived from an EMBL/GenBank/DDBJ whole genome shotgun (WGS) entry which is preliminary data.</text>
</comment>
<dbReference type="Pfam" id="PF13426">
    <property type="entry name" value="PAS_9"/>
    <property type="match status" value="1"/>
</dbReference>
<dbReference type="InterPro" id="IPR004358">
    <property type="entry name" value="Sig_transdc_His_kin-like_C"/>
</dbReference>